<accession>A0A124GGG5</accession>
<dbReference type="Proteomes" id="UP000053176">
    <property type="component" value="Unassembled WGS sequence"/>
</dbReference>
<evidence type="ECO:0000256" key="1">
    <source>
        <dbReference type="ARBA" id="ARBA00007572"/>
    </source>
</evidence>
<dbReference type="GO" id="GO:0006281">
    <property type="term" value="P:DNA repair"/>
    <property type="evidence" value="ECO:0007669"/>
    <property type="project" value="InterPro"/>
</dbReference>
<evidence type="ECO:0000259" key="3">
    <source>
        <dbReference type="PROSITE" id="PS50160"/>
    </source>
</evidence>
<reference evidence="4 5" key="1">
    <citation type="submission" date="2015-12" db="EMBL/GenBank/DDBJ databases">
        <title>Draft genome sequence of Mesorhizobium sp. UFLA 01-765, a multitolerant efficient symbiont and plant-growth promoting strain isolated from Zn-mining soil using Leucaena leucocephala as a trap plant.</title>
        <authorList>
            <person name="Rangel W.M."/>
            <person name="Thijs S."/>
            <person name="Longatti S.M."/>
            <person name="Moreira F.M."/>
            <person name="Weyens N."/>
            <person name="Vangronsveld J."/>
            <person name="Van Hamme J.D."/>
            <person name="Bottos E.M."/>
            <person name="Rineau F."/>
        </authorList>
    </citation>
    <scope>NUCLEOTIDE SEQUENCE [LARGE SCALE GENOMIC DNA]</scope>
    <source>
        <strain evidence="4 5">UFLA 01-765</strain>
    </source>
</reference>
<dbReference type="InterPro" id="IPR050191">
    <property type="entry name" value="ATP-dep_DNA_ligase"/>
</dbReference>
<evidence type="ECO:0000313" key="5">
    <source>
        <dbReference type="Proteomes" id="UP000053176"/>
    </source>
</evidence>
<sequence>MRKPADHVRLTFIRPMEPELVEQPPKGGEWGHEVKFDGYRTQVIKDAESIRFFTKNGFDWTAKYRPLADEASAIDAESFIIEGEIIVTNEAGLSDFHALRSAITKRPQDLYLVVFDLLHLNGHDLRDMPLKDRREVLQAVIPAGGRIQFSEALPGTGEAVYHLACEAGLEGIVSKRLDSLYRSGSTMNWRKIKCYVEKEMEIIGVKRETGKPAIVLMADKGHYMGGAFVTFKADKRQALWDRVQGKAGAPPPKGLAKEKAEWLKPGLVGRVKFLKGEEKLRHASLKDFWDENSKDQRGRGM</sequence>
<keyword evidence="2 4" id="KW-0436">Ligase</keyword>
<name>A0A124GGG5_RHILI</name>
<gene>
    <name evidence="4" type="ORF">AU467_20470</name>
</gene>
<organism evidence="4 5">
    <name type="scientific">Rhizobium loti</name>
    <name type="common">Mesorhizobium loti</name>
    <dbReference type="NCBI Taxonomy" id="381"/>
    <lineage>
        <taxon>Bacteria</taxon>
        <taxon>Pseudomonadati</taxon>
        <taxon>Pseudomonadota</taxon>
        <taxon>Alphaproteobacteria</taxon>
        <taxon>Hyphomicrobiales</taxon>
        <taxon>Phyllobacteriaceae</taxon>
        <taxon>Mesorhizobium</taxon>
    </lineage>
</organism>
<dbReference type="PROSITE" id="PS50160">
    <property type="entry name" value="DNA_LIGASE_A3"/>
    <property type="match status" value="1"/>
</dbReference>
<proteinExistence type="inferred from homology"/>
<dbReference type="InterPro" id="IPR012310">
    <property type="entry name" value="DNA_ligase_ATP-dep_cent"/>
</dbReference>
<dbReference type="Gene3D" id="3.30.470.30">
    <property type="entry name" value="DNA ligase/mRNA capping enzyme"/>
    <property type="match status" value="1"/>
</dbReference>
<evidence type="ECO:0000313" key="4">
    <source>
        <dbReference type="EMBL" id="KUM26703.1"/>
    </source>
</evidence>
<comment type="similarity">
    <text evidence="1">Belongs to the ATP-dependent DNA ligase family.</text>
</comment>
<dbReference type="GO" id="GO:0005524">
    <property type="term" value="F:ATP binding"/>
    <property type="evidence" value="ECO:0007669"/>
    <property type="project" value="InterPro"/>
</dbReference>
<evidence type="ECO:0000256" key="2">
    <source>
        <dbReference type="ARBA" id="ARBA00022598"/>
    </source>
</evidence>
<dbReference type="GO" id="GO:0003910">
    <property type="term" value="F:DNA ligase (ATP) activity"/>
    <property type="evidence" value="ECO:0007669"/>
    <property type="project" value="InterPro"/>
</dbReference>
<dbReference type="EMBL" id="LPWA01000103">
    <property type="protein sequence ID" value="KUM26703.1"/>
    <property type="molecule type" value="Genomic_DNA"/>
</dbReference>
<dbReference type="GO" id="GO:0006310">
    <property type="term" value="P:DNA recombination"/>
    <property type="evidence" value="ECO:0007669"/>
    <property type="project" value="InterPro"/>
</dbReference>
<dbReference type="Pfam" id="PF01068">
    <property type="entry name" value="DNA_ligase_A_M"/>
    <property type="match status" value="1"/>
</dbReference>
<dbReference type="OrthoDB" id="9802472at2"/>
<comment type="caution">
    <text evidence="4">The sequence shown here is derived from an EMBL/GenBank/DDBJ whole genome shotgun (WGS) entry which is preliminary data.</text>
</comment>
<feature type="domain" description="ATP-dependent DNA ligase family profile" evidence="3">
    <location>
        <begin position="103"/>
        <end position="193"/>
    </location>
</feature>
<protein>
    <submittedName>
        <fullName evidence="4">ATP-dependent DNA ligase</fullName>
    </submittedName>
</protein>
<dbReference type="PANTHER" id="PTHR45674">
    <property type="entry name" value="DNA LIGASE 1/3 FAMILY MEMBER"/>
    <property type="match status" value="1"/>
</dbReference>
<dbReference type="CDD" id="cd07906">
    <property type="entry name" value="Adenylation_DNA_ligase_LigD_LigC"/>
    <property type="match status" value="1"/>
</dbReference>
<dbReference type="SUPFAM" id="SSF56091">
    <property type="entry name" value="DNA ligase/mRNA capping enzyme, catalytic domain"/>
    <property type="match status" value="1"/>
</dbReference>
<dbReference type="Gene3D" id="3.30.1490.70">
    <property type="match status" value="1"/>
</dbReference>
<dbReference type="AlphaFoldDB" id="A0A124GGG5"/>
<dbReference type="PANTHER" id="PTHR45674:SF4">
    <property type="entry name" value="DNA LIGASE 1"/>
    <property type="match status" value="1"/>
</dbReference>